<keyword evidence="4" id="KW-1185">Reference proteome</keyword>
<sequence length="107" mass="12241">MLTLWRKYSFILVFVAIIFLMGIYILSNNAKIDQKNLTVTVQDGDSIWSISQQYAEEYGISTAEFVRIIEKENQLYGKVIKSGEQITIPGEYIKASPSQLKMALKEE</sequence>
<reference evidence="3 4" key="1">
    <citation type="submission" date="2015-05" db="EMBL/GenBank/DDBJ databases">
        <title>Comparison of genome.</title>
        <authorList>
            <person name="Zheng Z."/>
            <person name="Sun M."/>
        </authorList>
    </citation>
    <scope>NUCLEOTIDE SEQUENCE [LARGE SCALE GENOMIC DNA]</scope>
    <source>
        <strain evidence="3 4">G25-74</strain>
    </source>
</reference>
<protein>
    <recommendedName>
        <fullName evidence="2">LysM domain-containing protein</fullName>
    </recommendedName>
</protein>
<keyword evidence="1" id="KW-1133">Transmembrane helix</keyword>
<dbReference type="Pfam" id="PF01476">
    <property type="entry name" value="LysM"/>
    <property type="match status" value="1"/>
</dbReference>
<proteinExistence type="predicted"/>
<organism evidence="3 4">
    <name type="scientific">Lederbergia galactosidilytica</name>
    <dbReference type="NCBI Taxonomy" id="217031"/>
    <lineage>
        <taxon>Bacteria</taxon>
        <taxon>Bacillati</taxon>
        <taxon>Bacillota</taxon>
        <taxon>Bacilli</taxon>
        <taxon>Bacillales</taxon>
        <taxon>Bacillaceae</taxon>
        <taxon>Lederbergia</taxon>
    </lineage>
</organism>
<keyword evidence="1" id="KW-0472">Membrane</keyword>
<dbReference type="CDD" id="cd00118">
    <property type="entry name" value="LysM"/>
    <property type="match status" value="1"/>
</dbReference>
<dbReference type="Gene3D" id="3.10.350.10">
    <property type="entry name" value="LysM domain"/>
    <property type="match status" value="1"/>
</dbReference>
<dbReference type="RefSeq" id="WP_057988933.1">
    <property type="nucleotide sequence ID" value="NZ_JAGGKH010000002.1"/>
</dbReference>
<dbReference type="PROSITE" id="PS51782">
    <property type="entry name" value="LYSM"/>
    <property type="match status" value="1"/>
</dbReference>
<evidence type="ECO:0000256" key="1">
    <source>
        <dbReference type="SAM" id="Phobius"/>
    </source>
</evidence>
<dbReference type="AlphaFoldDB" id="A0A177ZX24"/>
<dbReference type="Proteomes" id="UP000077881">
    <property type="component" value="Unassembled WGS sequence"/>
</dbReference>
<dbReference type="PATRIC" id="fig|217031.6.peg.1815"/>
<dbReference type="InterPro" id="IPR036779">
    <property type="entry name" value="LysM_dom_sf"/>
</dbReference>
<dbReference type="OrthoDB" id="2679564at2"/>
<dbReference type="EMBL" id="LDJR01000038">
    <property type="protein sequence ID" value="OAK72394.1"/>
    <property type="molecule type" value="Genomic_DNA"/>
</dbReference>
<evidence type="ECO:0000313" key="4">
    <source>
        <dbReference type="Proteomes" id="UP000077881"/>
    </source>
</evidence>
<dbReference type="STRING" id="217031.ABB05_08585"/>
<dbReference type="SUPFAM" id="SSF54106">
    <property type="entry name" value="LysM domain"/>
    <property type="match status" value="1"/>
</dbReference>
<evidence type="ECO:0000259" key="2">
    <source>
        <dbReference type="PROSITE" id="PS51782"/>
    </source>
</evidence>
<feature type="transmembrane region" description="Helical" evidence="1">
    <location>
        <begin position="6"/>
        <end position="26"/>
    </location>
</feature>
<gene>
    <name evidence="3" type="ORF">ABB05_08585</name>
</gene>
<comment type="caution">
    <text evidence="3">The sequence shown here is derived from an EMBL/GenBank/DDBJ whole genome shotgun (WGS) entry which is preliminary data.</text>
</comment>
<feature type="domain" description="LysM" evidence="2">
    <location>
        <begin position="37"/>
        <end position="88"/>
    </location>
</feature>
<accession>A0A177ZX24</accession>
<evidence type="ECO:0000313" key="3">
    <source>
        <dbReference type="EMBL" id="OAK72394.1"/>
    </source>
</evidence>
<name>A0A177ZX24_9BACI</name>
<dbReference type="InterPro" id="IPR018392">
    <property type="entry name" value="LysM"/>
</dbReference>
<keyword evidence="1" id="KW-0812">Transmembrane</keyword>